<feature type="compositionally biased region" description="Low complexity" evidence="1">
    <location>
        <begin position="225"/>
        <end position="238"/>
    </location>
</feature>
<feature type="compositionally biased region" description="Polar residues" evidence="1">
    <location>
        <begin position="205"/>
        <end position="218"/>
    </location>
</feature>
<reference evidence="2" key="1">
    <citation type="journal article" date="2023" name="Mol. Biol. Evol.">
        <title>Third-Generation Sequencing Reveals the Adaptive Role of the Epigenome in Three Deep-Sea Polychaetes.</title>
        <authorList>
            <person name="Perez M."/>
            <person name="Aroh O."/>
            <person name="Sun Y."/>
            <person name="Lan Y."/>
            <person name="Juniper S.K."/>
            <person name="Young C.R."/>
            <person name="Angers B."/>
            <person name="Qian P.Y."/>
        </authorList>
    </citation>
    <scope>NUCLEOTIDE SEQUENCE</scope>
    <source>
        <strain evidence="2">P08H-3</strain>
    </source>
</reference>
<proteinExistence type="predicted"/>
<feature type="compositionally biased region" description="Basic and acidic residues" evidence="1">
    <location>
        <begin position="16"/>
        <end position="29"/>
    </location>
</feature>
<feature type="region of interest" description="Disordered" evidence="1">
    <location>
        <begin position="147"/>
        <end position="300"/>
    </location>
</feature>
<feature type="region of interest" description="Disordered" evidence="1">
    <location>
        <begin position="73"/>
        <end position="111"/>
    </location>
</feature>
<dbReference type="AlphaFoldDB" id="A0AAD9MTI3"/>
<accession>A0AAD9MTI3</accession>
<keyword evidence="3" id="KW-1185">Reference proteome</keyword>
<dbReference type="EMBL" id="JAODUP010000952">
    <property type="protein sequence ID" value="KAK2142449.1"/>
    <property type="molecule type" value="Genomic_DNA"/>
</dbReference>
<dbReference type="Proteomes" id="UP001208570">
    <property type="component" value="Unassembled WGS sequence"/>
</dbReference>
<sequence length="300" mass="32898">MNISRTNPEVIQDLPSEERTSKDSMKDEEPTSPTKRRKKSVVDVLKKTFSLSDEDTVIEDPTVEDLRKWLVKNPTRQKQLRTRRLSNALRSPSRSGTGSPYVSPFGSMENISGATRPKTILNVITEGVPMETANVSKLPRKSVAWPYRKKAPTSRPRRLVHSATVDADERRCSYPQHTNQMTNGTGTGMSGGCDSTPLLNHSLGDATSNDEAAETSSKPKLVLTEQASSSGSPQSEQSPDTDKNDSKSSPDNGDVNNDDSRHPFLKSESGISLKNRGHLTRQKTEESEGSSSQGEDDSLL</sequence>
<name>A0AAD9MTI3_9ANNE</name>
<feature type="region of interest" description="Disordered" evidence="1">
    <location>
        <begin position="1"/>
        <end position="41"/>
    </location>
</feature>
<feature type="compositionally biased region" description="Polar residues" evidence="1">
    <location>
        <begin position="88"/>
        <end position="100"/>
    </location>
</feature>
<evidence type="ECO:0000313" key="2">
    <source>
        <dbReference type="EMBL" id="KAK2142449.1"/>
    </source>
</evidence>
<gene>
    <name evidence="2" type="ORF">LSH36_952g00041</name>
</gene>
<organism evidence="2 3">
    <name type="scientific">Paralvinella palmiformis</name>
    <dbReference type="NCBI Taxonomy" id="53620"/>
    <lineage>
        <taxon>Eukaryota</taxon>
        <taxon>Metazoa</taxon>
        <taxon>Spiralia</taxon>
        <taxon>Lophotrochozoa</taxon>
        <taxon>Annelida</taxon>
        <taxon>Polychaeta</taxon>
        <taxon>Sedentaria</taxon>
        <taxon>Canalipalpata</taxon>
        <taxon>Terebellida</taxon>
        <taxon>Terebelliformia</taxon>
        <taxon>Alvinellidae</taxon>
        <taxon>Paralvinella</taxon>
    </lineage>
</organism>
<protein>
    <submittedName>
        <fullName evidence="2">Uncharacterized protein</fullName>
    </submittedName>
</protein>
<evidence type="ECO:0000256" key="1">
    <source>
        <dbReference type="SAM" id="MobiDB-lite"/>
    </source>
</evidence>
<feature type="compositionally biased region" description="Basic residues" evidence="1">
    <location>
        <begin position="147"/>
        <end position="160"/>
    </location>
</feature>
<evidence type="ECO:0000313" key="3">
    <source>
        <dbReference type="Proteomes" id="UP001208570"/>
    </source>
</evidence>
<comment type="caution">
    <text evidence="2">The sequence shown here is derived from an EMBL/GenBank/DDBJ whole genome shotgun (WGS) entry which is preliminary data.</text>
</comment>